<evidence type="ECO:0000313" key="1">
    <source>
        <dbReference type="EMBL" id="GFP81466.1"/>
    </source>
</evidence>
<evidence type="ECO:0000313" key="2">
    <source>
        <dbReference type="Proteomes" id="UP000653305"/>
    </source>
</evidence>
<name>A0A830B3R3_9LAMI</name>
<keyword evidence="2" id="KW-1185">Reference proteome</keyword>
<protein>
    <submittedName>
        <fullName evidence="1">Uncharacterized protein</fullName>
    </submittedName>
</protein>
<dbReference type="EMBL" id="BMAC01000030">
    <property type="protein sequence ID" value="GFP81466.1"/>
    <property type="molecule type" value="Genomic_DNA"/>
</dbReference>
<organism evidence="1 2">
    <name type="scientific">Phtheirospermum japonicum</name>
    <dbReference type="NCBI Taxonomy" id="374723"/>
    <lineage>
        <taxon>Eukaryota</taxon>
        <taxon>Viridiplantae</taxon>
        <taxon>Streptophyta</taxon>
        <taxon>Embryophyta</taxon>
        <taxon>Tracheophyta</taxon>
        <taxon>Spermatophyta</taxon>
        <taxon>Magnoliopsida</taxon>
        <taxon>eudicotyledons</taxon>
        <taxon>Gunneridae</taxon>
        <taxon>Pentapetalae</taxon>
        <taxon>asterids</taxon>
        <taxon>lamiids</taxon>
        <taxon>Lamiales</taxon>
        <taxon>Orobanchaceae</taxon>
        <taxon>Orobanchaceae incertae sedis</taxon>
        <taxon>Phtheirospermum</taxon>
    </lineage>
</organism>
<dbReference type="Pfam" id="PF06045">
    <property type="entry name" value="Rhamnogal_lyase"/>
    <property type="match status" value="2"/>
</dbReference>
<dbReference type="PANTHER" id="PTHR32018:SF18">
    <property type="entry name" value="RHAMNOGALACTURONAN ENDOLYASE"/>
    <property type="match status" value="1"/>
</dbReference>
<reference evidence="1" key="1">
    <citation type="submission" date="2020-07" db="EMBL/GenBank/DDBJ databases">
        <title>Ethylene signaling mediates host invasion by parasitic plants.</title>
        <authorList>
            <person name="Yoshida S."/>
        </authorList>
    </citation>
    <scope>NUCLEOTIDE SEQUENCE</scope>
    <source>
        <strain evidence="1">Okayama</strain>
    </source>
</reference>
<dbReference type="InterPro" id="IPR051850">
    <property type="entry name" value="Polysacch_Lyase_4"/>
</dbReference>
<dbReference type="InterPro" id="IPR010325">
    <property type="entry name" value="Rhamnogal_lyase"/>
</dbReference>
<accession>A0A830B3R3</accession>
<comment type="caution">
    <text evidence="1">The sequence shown here is derived from an EMBL/GenBank/DDBJ whole genome shotgun (WGS) entry which is preliminary data.</text>
</comment>
<sequence>MDNGIVKLTLTKPTGLISGVTYGGVKNVLEYRNKETKRGLHSTSFRIMAHSKDQIEVSFTITWNASLCENGFPLNIDKRFIMLRGNSGFYSYAIFEYKEGWPPLNIDEARIAFKLYQGMFHYMTISDDKQRIMPTENDREGGHTLDYREALNWKVLAIPNSKERLGPILLKSNVLDLIILF</sequence>
<dbReference type="Proteomes" id="UP000653305">
    <property type="component" value="Unassembled WGS sequence"/>
</dbReference>
<gene>
    <name evidence="1" type="ORF">PHJA_000289900</name>
</gene>
<dbReference type="PANTHER" id="PTHR32018">
    <property type="entry name" value="RHAMNOGALACTURONATE LYASE FAMILY PROTEIN"/>
    <property type="match status" value="1"/>
</dbReference>
<dbReference type="AlphaFoldDB" id="A0A830B3R3"/>
<dbReference type="OrthoDB" id="911179at2759"/>
<proteinExistence type="predicted"/>